<keyword evidence="10" id="KW-1185">Reference proteome</keyword>
<evidence type="ECO:0000256" key="7">
    <source>
        <dbReference type="SAM" id="Phobius"/>
    </source>
</evidence>
<dbReference type="GO" id="GO:0004674">
    <property type="term" value="F:protein serine/threonine kinase activity"/>
    <property type="evidence" value="ECO:0007669"/>
    <property type="project" value="UniProtKB-KW"/>
</dbReference>
<evidence type="ECO:0000259" key="8">
    <source>
        <dbReference type="PROSITE" id="PS50011"/>
    </source>
</evidence>
<dbReference type="RefSeq" id="WP_149110169.1">
    <property type="nucleotide sequence ID" value="NZ_CP042425.1"/>
</dbReference>
<feature type="binding site" evidence="5">
    <location>
        <position position="106"/>
    </location>
    <ligand>
        <name>ATP</name>
        <dbReference type="ChEBI" id="CHEBI:30616"/>
    </ligand>
</feature>
<feature type="domain" description="Protein kinase" evidence="8">
    <location>
        <begin position="78"/>
        <end position="361"/>
    </location>
</feature>
<dbReference type="CDD" id="cd14014">
    <property type="entry name" value="STKc_PknB_like"/>
    <property type="match status" value="1"/>
</dbReference>
<keyword evidence="7" id="KW-1133">Transmembrane helix</keyword>
<organism evidence="9 10">
    <name type="scientific">Limnoglobus roseus</name>
    <dbReference type="NCBI Taxonomy" id="2598579"/>
    <lineage>
        <taxon>Bacteria</taxon>
        <taxon>Pseudomonadati</taxon>
        <taxon>Planctomycetota</taxon>
        <taxon>Planctomycetia</taxon>
        <taxon>Gemmatales</taxon>
        <taxon>Gemmataceae</taxon>
        <taxon>Limnoglobus</taxon>
    </lineage>
</organism>
<dbReference type="InterPro" id="IPR017441">
    <property type="entry name" value="Protein_kinase_ATP_BS"/>
</dbReference>
<evidence type="ECO:0000256" key="5">
    <source>
        <dbReference type="PROSITE-ProRule" id="PRU10141"/>
    </source>
</evidence>
<evidence type="ECO:0000256" key="6">
    <source>
        <dbReference type="SAM" id="MobiDB-lite"/>
    </source>
</evidence>
<evidence type="ECO:0000313" key="10">
    <source>
        <dbReference type="Proteomes" id="UP000324974"/>
    </source>
</evidence>
<evidence type="ECO:0000256" key="1">
    <source>
        <dbReference type="ARBA" id="ARBA00022679"/>
    </source>
</evidence>
<dbReference type="PROSITE" id="PS50011">
    <property type="entry name" value="PROTEIN_KINASE_DOM"/>
    <property type="match status" value="1"/>
</dbReference>
<dbReference type="OrthoDB" id="262406at2"/>
<keyword evidence="1" id="KW-0808">Transferase</keyword>
<evidence type="ECO:0000313" key="9">
    <source>
        <dbReference type="EMBL" id="QEL15347.1"/>
    </source>
</evidence>
<dbReference type="AlphaFoldDB" id="A0A5C1AAV2"/>
<dbReference type="Gene3D" id="3.30.200.20">
    <property type="entry name" value="Phosphorylase Kinase, domain 1"/>
    <property type="match status" value="1"/>
</dbReference>
<feature type="region of interest" description="Disordered" evidence="6">
    <location>
        <begin position="476"/>
        <end position="499"/>
    </location>
</feature>
<keyword evidence="3 9" id="KW-0418">Kinase</keyword>
<dbReference type="PROSITE" id="PS00107">
    <property type="entry name" value="PROTEIN_KINASE_ATP"/>
    <property type="match status" value="1"/>
</dbReference>
<keyword evidence="2 5" id="KW-0547">Nucleotide-binding</keyword>
<evidence type="ECO:0000256" key="2">
    <source>
        <dbReference type="ARBA" id="ARBA00022741"/>
    </source>
</evidence>
<dbReference type="Proteomes" id="UP000324974">
    <property type="component" value="Chromosome"/>
</dbReference>
<proteinExistence type="predicted"/>
<feature type="compositionally biased region" description="Low complexity" evidence="6">
    <location>
        <begin position="436"/>
        <end position="453"/>
    </location>
</feature>
<evidence type="ECO:0000256" key="3">
    <source>
        <dbReference type="ARBA" id="ARBA00022777"/>
    </source>
</evidence>
<feature type="region of interest" description="Disordered" evidence="6">
    <location>
        <begin position="403"/>
        <end position="458"/>
    </location>
</feature>
<keyword evidence="7" id="KW-0472">Membrane</keyword>
<dbReference type="PANTHER" id="PTHR43289:SF6">
    <property type="entry name" value="SERINE_THREONINE-PROTEIN KINASE NEKL-3"/>
    <property type="match status" value="1"/>
</dbReference>
<feature type="compositionally biased region" description="Pro residues" evidence="6">
    <location>
        <begin position="412"/>
        <end position="435"/>
    </location>
</feature>
<accession>A0A5C1AAV2</accession>
<keyword evidence="7" id="KW-0812">Transmembrane</keyword>
<dbReference type="PROSITE" id="PS00108">
    <property type="entry name" value="PROTEIN_KINASE_ST"/>
    <property type="match status" value="1"/>
</dbReference>
<dbReference type="InterPro" id="IPR008271">
    <property type="entry name" value="Ser/Thr_kinase_AS"/>
</dbReference>
<feature type="compositionally biased region" description="Low complexity" evidence="6">
    <location>
        <begin position="476"/>
        <end position="491"/>
    </location>
</feature>
<dbReference type="InterPro" id="IPR011009">
    <property type="entry name" value="Kinase-like_dom_sf"/>
</dbReference>
<protein>
    <submittedName>
        <fullName evidence="9">Serine/threonine protein kinase</fullName>
    </submittedName>
</protein>
<reference evidence="10" key="1">
    <citation type="submission" date="2019-08" db="EMBL/GenBank/DDBJ databases">
        <title>Limnoglobus roseus gen. nov., sp. nov., a novel freshwater planctomycete with a giant genome from the family Gemmataceae.</title>
        <authorList>
            <person name="Kulichevskaya I.S."/>
            <person name="Naumoff D.G."/>
            <person name="Miroshnikov K."/>
            <person name="Ivanova A."/>
            <person name="Philippov D.A."/>
            <person name="Hakobyan A."/>
            <person name="Rijpstra I.C."/>
            <person name="Sinninghe Damste J.S."/>
            <person name="Liesack W."/>
            <person name="Dedysh S.N."/>
        </authorList>
    </citation>
    <scope>NUCLEOTIDE SEQUENCE [LARGE SCALE GENOMIC DNA]</scope>
    <source>
        <strain evidence="10">PX52</strain>
    </source>
</reference>
<gene>
    <name evidence="9" type="ORF">PX52LOC_02262</name>
</gene>
<name>A0A5C1AAV2_9BACT</name>
<feature type="transmembrane region" description="Helical" evidence="7">
    <location>
        <begin position="546"/>
        <end position="567"/>
    </location>
</feature>
<dbReference type="KEGG" id="lrs:PX52LOC_02262"/>
<dbReference type="Gene3D" id="1.10.510.10">
    <property type="entry name" value="Transferase(Phosphotransferase) domain 1"/>
    <property type="match status" value="1"/>
</dbReference>
<keyword evidence="4 5" id="KW-0067">ATP-binding</keyword>
<dbReference type="GO" id="GO:0005524">
    <property type="term" value="F:ATP binding"/>
    <property type="evidence" value="ECO:0007669"/>
    <property type="project" value="UniProtKB-UniRule"/>
</dbReference>
<dbReference type="EMBL" id="CP042425">
    <property type="protein sequence ID" value="QEL15347.1"/>
    <property type="molecule type" value="Genomic_DNA"/>
</dbReference>
<dbReference type="SUPFAM" id="SSF56112">
    <property type="entry name" value="Protein kinase-like (PK-like)"/>
    <property type="match status" value="1"/>
</dbReference>
<dbReference type="SMART" id="SM00220">
    <property type="entry name" value="S_TKc"/>
    <property type="match status" value="1"/>
</dbReference>
<sequence>MANPATTVTDYCGVLTRSKLMLANEVRGVVDRWRTETRASDAEVDSFRKYLVARRLLTEYQAAMVQRGHADGFYIGGYVILDRIGKGQMAGVYKAVHNSGQTVALKVLASSKARNPHMLARFEREARLLTQLNHPNVVRAFQLGGGGDNGTTGVHYIVMEHLEGETLDDVLVRRKKLPAAEAARLLFQSLQGLQHLHDRRMVHRDLKPANLMLVPSVLTKSDTTLSSTVKIVDIGLGRELFDDDNASTQDIHLTAEGSLVGTPDYLAPEQARDARSSDIRADIYSLGCVLFTALAGRLPFIEKNVMATMVKHATEPPPPVAQFAPDTPPGLQAVLAKMLVKDPAGRYQTPSAAAQAVRPFMPADAADAVSTTVLPGFQEFLNSEDGDLPTYPPSILVDTKPAETVGLSSDPPRAPLPQKAPAPLAPVVPPAPAPRPAAVAAPPAASKPRASVAGPPSGKLKVGTGLAAALAGASTPRAGSSAAAPPSLKPASLPPRPSPLPPVAADGFDVELMPTSAALSDPADVLQARMADTPMRPLYDLDRRDFIMLALGAGGVLSAIATGLAVARFSGQKLRGGDEESAPGQP</sequence>
<keyword evidence="9" id="KW-0723">Serine/threonine-protein kinase</keyword>
<dbReference type="InterPro" id="IPR000719">
    <property type="entry name" value="Prot_kinase_dom"/>
</dbReference>
<evidence type="ECO:0000256" key="4">
    <source>
        <dbReference type="ARBA" id="ARBA00022840"/>
    </source>
</evidence>
<dbReference type="PANTHER" id="PTHR43289">
    <property type="entry name" value="MITOGEN-ACTIVATED PROTEIN KINASE KINASE KINASE 20-RELATED"/>
    <property type="match status" value="1"/>
</dbReference>
<dbReference type="Pfam" id="PF00069">
    <property type="entry name" value="Pkinase"/>
    <property type="match status" value="1"/>
</dbReference>